<keyword evidence="12" id="KW-1185">Reference proteome</keyword>
<feature type="region of interest" description="Disordered" evidence="9">
    <location>
        <begin position="366"/>
        <end position="389"/>
    </location>
</feature>
<keyword evidence="7" id="KW-0560">Oxidoreductase</keyword>
<comment type="caution">
    <text evidence="11">The sequence shown here is derived from an EMBL/GenBank/DDBJ whole genome shotgun (WGS) entry which is preliminary data.</text>
</comment>
<evidence type="ECO:0000256" key="4">
    <source>
        <dbReference type="ARBA" id="ARBA00022692"/>
    </source>
</evidence>
<gene>
    <name evidence="11" type="ORF">RIF23_12670</name>
</gene>
<evidence type="ECO:0000256" key="9">
    <source>
        <dbReference type="SAM" id="MobiDB-lite"/>
    </source>
</evidence>
<dbReference type="Gene3D" id="3.30.465.10">
    <property type="match status" value="1"/>
</dbReference>
<comment type="subcellular location">
    <subcellularLocation>
        <location evidence="1">Membrane</location>
        <topology evidence="1">Single-pass membrane protein</topology>
    </subcellularLocation>
</comment>
<evidence type="ECO:0000256" key="1">
    <source>
        <dbReference type="ARBA" id="ARBA00004167"/>
    </source>
</evidence>
<dbReference type="InterPro" id="IPR040165">
    <property type="entry name" value="Diminuto-like"/>
</dbReference>
<keyword evidence="3" id="KW-0285">Flavoprotein</keyword>
<dbReference type="EC" id="1.3.1.72" evidence="2"/>
<feature type="compositionally biased region" description="Low complexity" evidence="9">
    <location>
        <begin position="368"/>
        <end position="377"/>
    </location>
</feature>
<dbReference type="PANTHER" id="PTHR10801">
    <property type="entry name" value="24-DEHYDROCHOLESTEROL REDUCTASE"/>
    <property type="match status" value="1"/>
</dbReference>
<dbReference type="Pfam" id="PF01565">
    <property type="entry name" value="FAD_binding_4"/>
    <property type="match status" value="1"/>
</dbReference>
<evidence type="ECO:0000313" key="12">
    <source>
        <dbReference type="Proteomes" id="UP001250214"/>
    </source>
</evidence>
<dbReference type="EMBL" id="JAVLVT010000005">
    <property type="protein sequence ID" value="MDS1271148.1"/>
    <property type="molecule type" value="Genomic_DNA"/>
</dbReference>
<dbReference type="RefSeq" id="WP_310912941.1">
    <property type="nucleotide sequence ID" value="NZ_JAVLVT010000005.1"/>
</dbReference>
<dbReference type="SUPFAM" id="SSF55103">
    <property type="entry name" value="FAD-linked oxidases, C-terminal domain"/>
    <property type="match status" value="1"/>
</dbReference>
<dbReference type="PROSITE" id="PS51387">
    <property type="entry name" value="FAD_PCMH"/>
    <property type="match status" value="1"/>
</dbReference>
<dbReference type="PANTHER" id="PTHR10801:SF0">
    <property type="entry name" value="DELTA(24)-STEROL REDUCTASE"/>
    <property type="match status" value="1"/>
</dbReference>
<keyword evidence="8" id="KW-0472">Membrane</keyword>
<evidence type="ECO:0000259" key="10">
    <source>
        <dbReference type="PROSITE" id="PS51387"/>
    </source>
</evidence>
<dbReference type="InterPro" id="IPR016166">
    <property type="entry name" value="FAD-bd_PCMH"/>
</dbReference>
<dbReference type="InterPro" id="IPR016164">
    <property type="entry name" value="FAD-linked_Oxase-like_C"/>
</dbReference>
<dbReference type="InterPro" id="IPR006094">
    <property type="entry name" value="Oxid_FAD_bind_N"/>
</dbReference>
<organism evidence="11 12">
    <name type="scientific">Lipingzhangella rawalii</name>
    <dbReference type="NCBI Taxonomy" id="2055835"/>
    <lineage>
        <taxon>Bacteria</taxon>
        <taxon>Bacillati</taxon>
        <taxon>Actinomycetota</taxon>
        <taxon>Actinomycetes</taxon>
        <taxon>Streptosporangiales</taxon>
        <taxon>Nocardiopsidaceae</taxon>
        <taxon>Lipingzhangella</taxon>
    </lineage>
</organism>
<evidence type="ECO:0000256" key="8">
    <source>
        <dbReference type="ARBA" id="ARBA00023136"/>
    </source>
</evidence>
<evidence type="ECO:0000313" key="11">
    <source>
        <dbReference type="EMBL" id="MDS1271148.1"/>
    </source>
</evidence>
<proteinExistence type="predicted"/>
<dbReference type="InterPro" id="IPR016170">
    <property type="entry name" value="Cytok_DH_C_sf"/>
</dbReference>
<sequence length="486" mass="54748">MADHIAAVHELRRSFRRLPKDAPVRLGKPTSNLFRFRESTNTHRLDVSAFSSVLSVDPVSRTAEVGGMTTYEDLVAATLPHGLMPLVVPQLRTITLGGAVTGLGIESSSFRNGLPHESVQEIEILTGAGDVVVARPDNEHRELFRGFPNSYGTLGYSLRIRIELEPVRPYVHLRHLPFTDAPAAMSALERVCAQGEHAGQRVDFVDGVAFGPNELYLTLATFVDRAPWTSDYTGSDIYYTSIPRYAGSGPGDYLTTEDYLWRWDTDWFWCSRAFGVQHPVVRRLWPRRWKRSDVYRKLVALDRRTDFSRLLAHYRGKPQSEPVIQDIEVGVDRGAEFLEFFHAQIGMRPIWMCPLRLRPDAKDGVRTGADAEAGADAAPRDSGVAGAAEAGPRWPLYPLDEDRLYVNFGFWGLVPSLPGLAHDHHNRLIEREVSRLGGHKSLYSDAFYDEDEFWELYNGVGYRDLKTAYDPDGRLLDLYAKCVGNR</sequence>
<evidence type="ECO:0000256" key="2">
    <source>
        <dbReference type="ARBA" id="ARBA00012405"/>
    </source>
</evidence>
<name>A0ABU2H775_9ACTN</name>
<evidence type="ECO:0000256" key="7">
    <source>
        <dbReference type="ARBA" id="ARBA00023002"/>
    </source>
</evidence>
<keyword evidence="5" id="KW-0274">FAD</keyword>
<dbReference type="Gene3D" id="3.40.462.10">
    <property type="entry name" value="FAD-linked oxidases, C-terminal domain"/>
    <property type="match status" value="1"/>
</dbReference>
<dbReference type="InterPro" id="IPR036318">
    <property type="entry name" value="FAD-bd_PCMH-like_sf"/>
</dbReference>
<dbReference type="InterPro" id="IPR016169">
    <property type="entry name" value="FAD-bd_PCMH_sub2"/>
</dbReference>
<evidence type="ECO:0000256" key="6">
    <source>
        <dbReference type="ARBA" id="ARBA00022989"/>
    </source>
</evidence>
<dbReference type="SUPFAM" id="SSF56176">
    <property type="entry name" value="FAD-binding/transporter-associated domain-like"/>
    <property type="match status" value="1"/>
</dbReference>
<accession>A0ABU2H775</accession>
<keyword evidence="6" id="KW-1133">Transmembrane helix</keyword>
<dbReference type="Proteomes" id="UP001250214">
    <property type="component" value="Unassembled WGS sequence"/>
</dbReference>
<evidence type="ECO:0000256" key="3">
    <source>
        <dbReference type="ARBA" id="ARBA00022630"/>
    </source>
</evidence>
<reference evidence="12" key="1">
    <citation type="submission" date="2023-07" db="EMBL/GenBank/DDBJ databases">
        <title>Novel species in the genus Lipingzhangella isolated from Sambhar Salt Lake.</title>
        <authorList>
            <person name="Jiya N."/>
            <person name="Kajale S."/>
            <person name="Sharma A."/>
        </authorList>
    </citation>
    <scope>NUCLEOTIDE SEQUENCE [LARGE SCALE GENOMIC DNA]</scope>
    <source>
        <strain evidence="12">LS1_29</strain>
    </source>
</reference>
<protein>
    <recommendedName>
        <fullName evidence="2">Delta(24)-sterol reductase</fullName>
        <ecNumber evidence="2">1.3.1.72</ecNumber>
    </recommendedName>
</protein>
<feature type="domain" description="FAD-binding PCMH-type" evidence="10">
    <location>
        <begin position="1"/>
        <end position="167"/>
    </location>
</feature>
<keyword evidence="4" id="KW-0812">Transmembrane</keyword>
<evidence type="ECO:0000256" key="5">
    <source>
        <dbReference type="ARBA" id="ARBA00022827"/>
    </source>
</evidence>